<keyword evidence="3" id="KW-1185">Reference proteome</keyword>
<reference evidence="2" key="1">
    <citation type="journal article" date="2014" name="Int. J. Syst. Evol. Microbiol.">
        <title>Complete genome of a new Firmicutes species belonging to the dominant human colonic microbiota ('Ruminococcus bicirculans') reveals two chromosomes and a selective capacity to utilize plant glucans.</title>
        <authorList>
            <consortium name="NISC Comparative Sequencing Program"/>
            <person name="Wegmann U."/>
            <person name="Louis P."/>
            <person name="Goesmann A."/>
            <person name="Henrissat B."/>
            <person name="Duncan S.H."/>
            <person name="Flint H.J."/>
        </authorList>
    </citation>
    <scope>NUCLEOTIDE SEQUENCE</scope>
    <source>
        <strain evidence="2">CECT 8869</strain>
    </source>
</reference>
<feature type="chain" id="PRO_5047296182" evidence="1">
    <location>
        <begin position="22"/>
        <end position="120"/>
    </location>
</feature>
<evidence type="ECO:0000256" key="1">
    <source>
        <dbReference type="SAM" id="SignalP"/>
    </source>
</evidence>
<name>A0ABT8RNJ2_9FLAO</name>
<reference evidence="2" key="2">
    <citation type="submission" date="2023-06" db="EMBL/GenBank/DDBJ databases">
        <authorList>
            <person name="Lucena T."/>
            <person name="Sun Q."/>
        </authorList>
    </citation>
    <scope>NUCLEOTIDE SEQUENCE</scope>
    <source>
        <strain evidence="2">CECT 8869</strain>
    </source>
</reference>
<gene>
    <name evidence="2" type="ORF">Q2T41_07450</name>
</gene>
<feature type="signal peptide" evidence="1">
    <location>
        <begin position="1"/>
        <end position="21"/>
    </location>
</feature>
<dbReference type="Proteomes" id="UP001168579">
    <property type="component" value="Unassembled WGS sequence"/>
</dbReference>
<keyword evidence="1" id="KW-0732">Signal</keyword>
<sequence length="120" mass="13424">MKKLYAYLVSLILLLGLSANRVCSSTCNYSRINFEISLFDPSREYLTYQDNLSAPYHQNTAIAPNTSGICKSIRGITIVSESRLQLKLKSQNLIFSTNATGIKQATFLNSIFSSIYQRTA</sequence>
<proteinExistence type="predicted"/>
<dbReference type="RefSeq" id="WP_304435567.1">
    <property type="nucleotide sequence ID" value="NZ_JAUKUC010000001.1"/>
</dbReference>
<accession>A0ABT8RNJ2</accession>
<comment type="caution">
    <text evidence="2">The sequence shown here is derived from an EMBL/GenBank/DDBJ whole genome shotgun (WGS) entry which is preliminary data.</text>
</comment>
<evidence type="ECO:0000313" key="3">
    <source>
        <dbReference type="Proteomes" id="UP001168579"/>
    </source>
</evidence>
<dbReference type="EMBL" id="JAUKUC010000001">
    <property type="protein sequence ID" value="MDO1512485.1"/>
    <property type="molecule type" value="Genomic_DNA"/>
</dbReference>
<evidence type="ECO:0000313" key="2">
    <source>
        <dbReference type="EMBL" id="MDO1512485.1"/>
    </source>
</evidence>
<protein>
    <submittedName>
        <fullName evidence="2">Uncharacterized protein</fullName>
    </submittedName>
</protein>
<organism evidence="2 3">
    <name type="scientific">Maribacter confluentis</name>
    <dbReference type="NCBI Taxonomy" id="1656093"/>
    <lineage>
        <taxon>Bacteria</taxon>
        <taxon>Pseudomonadati</taxon>
        <taxon>Bacteroidota</taxon>
        <taxon>Flavobacteriia</taxon>
        <taxon>Flavobacteriales</taxon>
        <taxon>Flavobacteriaceae</taxon>
        <taxon>Maribacter</taxon>
    </lineage>
</organism>